<proteinExistence type="predicted"/>
<dbReference type="Proteomes" id="UP000054843">
    <property type="component" value="Unassembled WGS sequence"/>
</dbReference>
<dbReference type="AlphaFoldDB" id="A0A0V1MW59"/>
<evidence type="ECO:0000313" key="2">
    <source>
        <dbReference type="EMBL" id="KRZ75726.1"/>
    </source>
</evidence>
<feature type="transmembrane region" description="Helical" evidence="1">
    <location>
        <begin position="211"/>
        <end position="234"/>
    </location>
</feature>
<sequence length="384" mass="44238">MIVIVVASSTFQCKLMMMKTFKLFKCCLALILNFNTSTFRFGHLANATATTKVTFLKSTKKRKCKINNLNKRKRLFNCIAAAVVDVKHPFHMGKAAAYKHTYYSLLSNLAFICKHLQRCDQFLIRKYFAKFDIAALVQAVCCLLVQCSVANCRQNAMNGFIVLSIVRVVYFRSHHQQRRQAAFALCFALDGLGLPAFNVKKTEPSTLFKHIFLFNGVSLLTINIACCWCVSIIFTLLVRKQTNKQSTRLREPHFLLQLLIGDHFFQIIICFFIAHRAFFDEYLFQGFDYLSRHGISIAAYLKVCKWSVLVDVEDVERRFFPSDLWKKHRCRQPKNNTFEQIFLTSRYRRKLRKAATPVPGPISIVGRSSDGNTKDPCLMVTDSR</sequence>
<reference evidence="2 3" key="1">
    <citation type="submission" date="2015-01" db="EMBL/GenBank/DDBJ databases">
        <title>Evolution of Trichinella species and genotypes.</title>
        <authorList>
            <person name="Korhonen P.K."/>
            <person name="Edoardo P."/>
            <person name="Giuseppe L.R."/>
            <person name="Gasser R.B."/>
        </authorList>
    </citation>
    <scope>NUCLEOTIDE SEQUENCE [LARGE SCALE GENOMIC DNA]</scope>
    <source>
        <strain evidence="2">ISS1980</strain>
    </source>
</reference>
<comment type="caution">
    <text evidence="2">The sequence shown here is derived from an EMBL/GenBank/DDBJ whole genome shotgun (WGS) entry which is preliminary data.</text>
</comment>
<keyword evidence="1" id="KW-0472">Membrane</keyword>
<keyword evidence="1" id="KW-1133">Transmembrane helix</keyword>
<dbReference type="EMBL" id="JYDO01000035">
    <property type="protein sequence ID" value="KRZ75726.1"/>
    <property type="molecule type" value="Genomic_DNA"/>
</dbReference>
<evidence type="ECO:0000313" key="3">
    <source>
        <dbReference type="Proteomes" id="UP000054843"/>
    </source>
</evidence>
<name>A0A0V1MW59_9BILA</name>
<evidence type="ECO:0000256" key="1">
    <source>
        <dbReference type="SAM" id="Phobius"/>
    </source>
</evidence>
<organism evidence="2 3">
    <name type="scientific">Trichinella papuae</name>
    <dbReference type="NCBI Taxonomy" id="268474"/>
    <lineage>
        <taxon>Eukaryota</taxon>
        <taxon>Metazoa</taxon>
        <taxon>Ecdysozoa</taxon>
        <taxon>Nematoda</taxon>
        <taxon>Enoplea</taxon>
        <taxon>Dorylaimia</taxon>
        <taxon>Trichinellida</taxon>
        <taxon>Trichinellidae</taxon>
        <taxon>Trichinella</taxon>
    </lineage>
</organism>
<keyword evidence="1" id="KW-0812">Transmembrane</keyword>
<keyword evidence="3" id="KW-1185">Reference proteome</keyword>
<protein>
    <submittedName>
        <fullName evidence="2">Uncharacterized protein</fullName>
    </submittedName>
</protein>
<accession>A0A0V1MW59</accession>
<gene>
    <name evidence="2" type="ORF">T10_11290</name>
</gene>